<reference evidence="2" key="1">
    <citation type="journal article" date="2019" name="PLoS Negl. Trop. Dis.">
        <title>Revisiting the worldwide diversity of Leptospira species in the environment.</title>
        <authorList>
            <person name="Vincent A.T."/>
            <person name="Schiettekatte O."/>
            <person name="Bourhy P."/>
            <person name="Veyrier F.J."/>
            <person name="Picardeau M."/>
        </authorList>
    </citation>
    <scope>NUCLEOTIDE SEQUENCE [LARGE SCALE GENOMIC DNA]</scope>
    <source>
        <strain evidence="2">201702406</strain>
    </source>
</reference>
<gene>
    <name evidence="1" type="ORF">EHQ82_01420</name>
</gene>
<dbReference type="EMBL" id="RQGU01000015">
    <property type="protein sequence ID" value="TGM30450.1"/>
    <property type="molecule type" value="Genomic_DNA"/>
</dbReference>
<proteinExistence type="predicted"/>
<evidence type="ECO:0008006" key="3">
    <source>
        <dbReference type="Google" id="ProtNLM"/>
    </source>
</evidence>
<keyword evidence="2" id="KW-1185">Reference proteome</keyword>
<organism evidence="1 2">
    <name type="scientific">Leptospira selangorensis</name>
    <dbReference type="NCBI Taxonomy" id="2484982"/>
    <lineage>
        <taxon>Bacteria</taxon>
        <taxon>Pseudomonadati</taxon>
        <taxon>Spirochaetota</taxon>
        <taxon>Spirochaetia</taxon>
        <taxon>Leptospirales</taxon>
        <taxon>Leptospiraceae</taxon>
        <taxon>Leptospira</taxon>
    </lineage>
</organism>
<accession>A0ABY2NHS6</accession>
<protein>
    <recommendedName>
        <fullName evidence="3">Lipoprotein</fullName>
    </recommendedName>
</protein>
<evidence type="ECO:0000313" key="1">
    <source>
        <dbReference type="EMBL" id="TGM30450.1"/>
    </source>
</evidence>
<dbReference type="RefSeq" id="WP_135625836.1">
    <property type="nucleotide sequence ID" value="NZ_RQGU01000015.1"/>
</dbReference>
<evidence type="ECO:0000313" key="2">
    <source>
        <dbReference type="Proteomes" id="UP000298057"/>
    </source>
</evidence>
<name>A0ABY2NHS6_9LEPT</name>
<comment type="caution">
    <text evidence="1">The sequence shown here is derived from an EMBL/GenBank/DDBJ whole genome shotgun (WGS) entry which is preliminary data.</text>
</comment>
<dbReference type="Proteomes" id="UP000298057">
    <property type="component" value="Unassembled WGS sequence"/>
</dbReference>
<sequence length="121" mass="14422">MNKYLRLALWAVIFISLESCYEYKFNSIIKVKIDKNLKENSNINVFFGDEFFIRNGYNRGAMQGISKELVKCETAYRKISVKTFEYQFLHFRSENRFPLNERMVDMNLTINSFEDVSDEIT</sequence>